<dbReference type="EMBL" id="JACHMH010000001">
    <property type="protein sequence ID" value="MBB4681791.1"/>
    <property type="molecule type" value="Genomic_DNA"/>
</dbReference>
<dbReference type="AlphaFoldDB" id="A0A7W7CIG8"/>
<dbReference type="Proteomes" id="UP000533598">
    <property type="component" value="Unassembled WGS sequence"/>
</dbReference>
<dbReference type="RefSeq" id="WP_185008630.1">
    <property type="nucleotide sequence ID" value="NZ_JACHMH010000001.1"/>
</dbReference>
<proteinExistence type="predicted"/>
<protein>
    <submittedName>
        <fullName evidence="1">Uncharacterized protein</fullName>
    </submittedName>
</protein>
<accession>A0A7W7CIG8</accession>
<keyword evidence="2" id="KW-1185">Reference proteome</keyword>
<sequence length="582" mass="64369">MSAPTISTVDRAWLVRCVERDLRELAELDTVVHSVGNLVRQSQEEPPRARSAIRTLWETATAARKRAAPNRLLLARVRSVLQDSHCTVSAATTAAVVHGILHGSIRPTALTPDSITQPPLRIPPSVGVRHGALADLLCTTGNLADSVWNHAHRSRIDFDEDLRRLRTWLAKVPELRAPDRLVPLLGESSGEFQVHRHPRPVHPRTAELETPSISYEVLTAPQLDLLHTAIRQGLPVKVASMMAGTTAEPLSAGAAVAAVMRCGAWLRRTIDENGLPVASSSYTSRRISPSWLIAAPVKRHRAVRAFALHYTPELGRWYQILRGDIPDLRGLMPMRRAHYLALAAHVAGGGRLSDFAEHQARRYRDVVQAWDRMTTFTAELRLVRQAVLDAVADWPAEYTEEVKQPLAELVQTVRTGLAELGRPADQEIGAAYGRLINCDDVKEAGEAFGALTAVLTGYRNALRRFTVADPTDWGSAEFALFHKRYPDTAPSDFGTSSPRAHAVEVIRAEVRRLLAARLPAVPATEVALLAELHRELSNAVREQRSPGLASYWRLWLTPGAPDEHVWRAFLEWPDLVTLATTK</sequence>
<evidence type="ECO:0000313" key="1">
    <source>
        <dbReference type="EMBL" id="MBB4681791.1"/>
    </source>
</evidence>
<comment type="caution">
    <text evidence="1">The sequence shown here is derived from an EMBL/GenBank/DDBJ whole genome shotgun (WGS) entry which is preliminary data.</text>
</comment>
<name>A0A7W7CIG8_9PSEU</name>
<reference evidence="1 2" key="1">
    <citation type="submission" date="2020-08" db="EMBL/GenBank/DDBJ databases">
        <title>Sequencing the genomes of 1000 actinobacteria strains.</title>
        <authorList>
            <person name="Klenk H.-P."/>
        </authorList>
    </citation>
    <scope>NUCLEOTIDE SEQUENCE [LARGE SCALE GENOMIC DNA]</scope>
    <source>
        <strain evidence="1 2">DSM 44230</strain>
    </source>
</reference>
<organism evidence="1 2">
    <name type="scientific">Crossiella cryophila</name>
    <dbReference type="NCBI Taxonomy" id="43355"/>
    <lineage>
        <taxon>Bacteria</taxon>
        <taxon>Bacillati</taxon>
        <taxon>Actinomycetota</taxon>
        <taxon>Actinomycetes</taxon>
        <taxon>Pseudonocardiales</taxon>
        <taxon>Pseudonocardiaceae</taxon>
        <taxon>Crossiella</taxon>
    </lineage>
</organism>
<evidence type="ECO:0000313" key="2">
    <source>
        <dbReference type="Proteomes" id="UP000533598"/>
    </source>
</evidence>
<gene>
    <name evidence="1" type="ORF">HNR67_007909</name>
</gene>